<organism evidence="11 12">
    <name type="scientific">Branchiostoma floridae</name>
    <name type="common">Florida lancelet</name>
    <name type="synonym">Amphioxus</name>
    <dbReference type="NCBI Taxonomy" id="7739"/>
    <lineage>
        <taxon>Eukaryota</taxon>
        <taxon>Metazoa</taxon>
        <taxon>Chordata</taxon>
        <taxon>Cephalochordata</taxon>
        <taxon>Leptocardii</taxon>
        <taxon>Amphioxiformes</taxon>
        <taxon>Branchiostomatidae</taxon>
        <taxon>Branchiostoma</taxon>
    </lineage>
</organism>
<feature type="transmembrane region" description="Helical" evidence="9">
    <location>
        <begin position="79"/>
        <end position="99"/>
    </location>
</feature>
<keyword evidence="11" id="KW-1185">Reference proteome</keyword>
<evidence type="ECO:0000256" key="7">
    <source>
        <dbReference type="ARBA" id="ARBA00023224"/>
    </source>
</evidence>
<evidence type="ECO:0000313" key="11">
    <source>
        <dbReference type="Proteomes" id="UP000001554"/>
    </source>
</evidence>
<dbReference type="SUPFAM" id="SSF81321">
    <property type="entry name" value="Family A G protein-coupled receptor-like"/>
    <property type="match status" value="1"/>
</dbReference>
<dbReference type="InterPro" id="IPR000276">
    <property type="entry name" value="GPCR_Rhodpsn"/>
</dbReference>
<keyword evidence="4" id="KW-0297">G-protein coupled receptor</keyword>
<feature type="domain" description="G-protein coupled receptors family 1 profile" evidence="10">
    <location>
        <begin position="58"/>
        <end position="139"/>
    </location>
</feature>
<dbReference type="Pfam" id="PF00001">
    <property type="entry name" value="7tm_1"/>
    <property type="match status" value="1"/>
</dbReference>
<dbReference type="GO" id="GO:0016020">
    <property type="term" value="C:membrane"/>
    <property type="evidence" value="ECO:0007669"/>
    <property type="project" value="UniProtKB-SubCell"/>
</dbReference>
<keyword evidence="7" id="KW-0807">Transducer</keyword>
<dbReference type="PROSITE" id="PS50262">
    <property type="entry name" value="G_PROTEIN_RECEP_F1_2"/>
    <property type="match status" value="1"/>
</dbReference>
<dbReference type="GeneID" id="118432304"/>
<evidence type="ECO:0000256" key="6">
    <source>
        <dbReference type="ARBA" id="ARBA00023170"/>
    </source>
</evidence>
<dbReference type="KEGG" id="bfo:118432304"/>
<evidence type="ECO:0000256" key="1">
    <source>
        <dbReference type="ARBA" id="ARBA00004141"/>
    </source>
</evidence>
<feature type="transmembrane region" description="Helical" evidence="9">
    <location>
        <begin position="45"/>
        <end position="67"/>
    </location>
</feature>
<dbReference type="InterPro" id="IPR017452">
    <property type="entry name" value="GPCR_Rhodpsn_7TM"/>
</dbReference>
<keyword evidence="5 9" id="KW-0472">Membrane</keyword>
<keyword evidence="6" id="KW-0675">Receptor</keyword>
<evidence type="ECO:0000256" key="9">
    <source>
        <dbReference type="SAM" id="Phobius"/>
    </source>
</evidence>
<dbReference type="OrthoDB" id="2132067at2759"/>
<dbReference type="PANTHER" id="PTHR45695">
    <property type="entry name" value="LEUCOKININ RECEPTOR-RELATED"/>
    <property type="match status" value="1"/>
</dbReference>
<evidence type="ECO:0000256" key="2">
    <source>
        <dbReference type="ARBA" id="ARBA00022692"/>
    </source>
</evidence>
<dbReference type="OMA" id="ICISQRY"/>
<sequence>MAAPDNFESAEKNVSNSTGPNATLPEPYVGAAAILENLPVSVPTILTYAVCFLLGTVGNVLVIFSVARFRRLRSTTNYLLGNLATADLLIVALCVPVKAAEFFLPSWQLGGFLCKATALLQFLSVICSVLTLTCISIER</sequence>
<evidence type="ECO:0000313" key="12">
    <source>
        <dbReference type="RefSeq" id="XP_035699736.1"/>
    </source>
</evidence>
<keyword evidence="2 9" id="KW-0812">Transmembrane</keyword>
<accession>A0A9J7NDN9</accession>
<dbReference type="GO" id="GO:0004930">
    <property type="term" value="F:G protein-coupled receptor activity"/>
    <property type="evidence" value="ECO:0007669"/>
    <property type="project" value="UniProtKB-KW"/>
</dbReference>
<comment type="subcellular location">
    <subcellularLocation>
        <location evidence="1">Membrane</location>
        <topology evidence="1">Multi-pass membrane protein</topology>
    </subcellularLocation>
</comment>
<reference evidence="12" key="2">
    <citation type="submission" date="2025-08" db="UniProtKB">
        <authorList>
            <consortium name="RefSeq"/>
        </authorList>
    </citation>
    <scope>IDENTIFICATION</scope>
    <source>
        <strain evidence="12">S238N-H82</strain>
        <tissue evidence="12">Testes</tissue>
    </source>
</reference>
<feature type="region of interest" description="Disordered" evidence="8">
    <location>
        <begin position="1"/>
        <end position="21"/>
    </location>
</feature>
<proteinExistence type="predicted"/>
<feature type="compositionally biased region" description="Polar residues" evidence="8">
    <location>
        <begin position="12"/>
        <end position="21"/>
    </location>
</feature>
<dbReference type="AlphaFoldDB" id="A0A9J7NDN9"/>
<dbReference type="Proteomes" id="UP000001554">
    <property type="component" value="Chromosome 15"/>
</dbReference>
<gene>
    <name evidence="12" type="primary">LOC118432304</name>
</gene>
<protein>
    <submittedName>
        <fullName evidence="12">Prolactin-releasing peptide receptor-like</fullName>
    </submittedName>
</protein>
<evidence type="ECO:0000256" key="5">
    <source>
        <dbReference type="ARBA" id="ARBA00023136"/>
    </source>
</evidence>
<evidence type="ECO:0000256" key="4">
    <source>
        <dbReference type="ARBA" id="ARBA00023040"/>
    </source>
</evidence>
<dbReference type="PANTHER" id="PTHR45695:SF15">
    <property type="entry name" value="OPSIN RH2"/>
    <property type="match status" value="1"/>
</dbReference>
<dbReference type="Gene3D" id="1.20.1070.10">
    <property type="entry name" value="Rhodopsin 7-helix transmembrane proteins"/>
    <property type="match status" value="1"/>
</dbReference>
<keyword evidence="3 9" id="KW-1133">Transmembrane helix</keyword>
<reference evidence="11" key="1">
    <citation type="journal article" date="2020" name="Nat. Ecol. Evol.">
        <title>Deeply conserved synteny resolves early events in vertebrate evolution.</title>
        <authorList>
            <person name="Simakov O."/>
            <person name="Marletaz F."/>
            <person name="Yue J.X."/>
            <person name="O'Connell B."/>
            <person name="Jenkins J."/>
            <person name="Brandt A."/>
            <person name="Calef R."/>
            <person name="Tung C.H."/>
            <person name="Huang T.K."/>
            <person name="Schmutz J."/>
            <person name="Satoh N."/>
            <person name="Yu J.K."/>
            <person name="Putnam N.H."/>
            <person name="Green R.E."/>
            <person name="Rokhsar D.S."/>
        </authorList>
    </citation>
    <scope>NUCLEOTIDE SEQUENCE [LARGE SCALE GENOMIC DNA]</scope>
    <source>
        <strain evidence="11">S238N-H82</strain>
    </source>
</reference>
<name>A0A9J7NDN9_BRAFL</name>
<feature type="transmembrane region" description="Helical" evidence="9">
    <location>
        <begin position="119"/>
        <end position="137"/>
    </location>
</feature>
<dbReference type="PRINTS" id="PR00237">
    <property type="entry name" value="GPCRRHODOPSN"/>
</dbReference>
<evidence type="ECO:0000256" key="3">
    <source>
        <dbReference type="ARBA" id="ARBA00022989"/>
    </source>
</evidence>
<evidence type="ECO:0000256" key="8">
    <source>
        <dbReference type="SAM" id="MobiDB-lite"/>
    </source>
</evidence>
<dbReference type="RefSeq" id="XP_035699736.1">
    <property type="nucleotide sequence ID" value="XM_035843843.1"/>
</dbReference>
<evidence type="ECO:0000259" key="10">
    <source>
        <dbReference type="PROSITE" id="PS50262"/>
    </source>
</evidence>